<evidence type="ECO:0000256" key="10">
    <source>
        <dbReference type="ARBA" id="ARBA00023125"/>
    </source>
</evidence>
<dbReference type="InterPro" id="IPR016314">
    <property type="entry name" value="Cdc6/18"/>
</dbReference>
<proteinExistence type="inferred from homology"/>
<dbReference type="PIRSF" id="PIRSF001767">
    <property type="entry name" value="Cdc6"/>
    <property type="match status" value="1"/>
</dbReference>
<evidence type="ECO:0000256" key="8">
    <source>
        <dbReference type="ARBA" id="ARBA00022840"/>
    </source>
</evidence>
<dbReference type="KEGG" id="nve:5504130"/>
<feature type="domain" description="Cdc6 C-terminal" evidence="15">
    <location>
        <begin position="339"/>
        <end position="419"/>
    </location>
</feature>
<feature type="non-terminal residue" evidence="16">
    <location>
        <position position="1"/>
    </location>
</feature>
<dbReference type="PANTHER" id="PTHR10763:SF23">
    <property type="entry name" value="ORIGIN RECOGNITION COMPLEX SUBUNIT 1"/>
    <property type="match status" value="1"/>
</dbReference>
<dbReference type="GO" id="GO:0005524">
    <property type="term" value="F:ATP binding"/>
    <property type="evidence" value="ECO:0007669"/>
    <property type="project" value="UniProtKB-KW"/>
</dbReference>
<dbReference type="InterPro" id="IPR003959">
    <property type="entry name" value="ATPase_AAA_core"/>
</dbReference>
<evidence type="ECO:0000256" key="13">
    <source>
        <dbReference type="SAM" id="MobiDB-lite"/>
    </source>
</evidence>
<evidence type="ECO:0000256" key="1">
    <source>
        <dbReference type="ARBA" id="ARBA00004123"/>
    </source>
</evidence>
<dbReference type="Proteomes" id="UP000001593">
    <property type="component" value="Unassembled WGS sequence"/>
</dbReference>
<dbReference type="GO" id="GO:0051301">
    <property type="term" value="P:cell division"/>
    <property type="evidence" value="ECO:0007669"/>
    <property type="project" value="UniProtKB-KW"/>
</dbReference>
<keyword evidence="10" id="KW-0238">DNA-binding</keyword>
<feature type="region of interest" description="Disordered" evidence="13">
    <location>
        <begin position="1"/>
        <end position="46"/>
    </location>
</feature>
<dbReference type="FunFam" id="3.40.50.300:FF:000199">
    <property type="entry name" value="Origin recognition complex subunit 1"/>
    <property type="match status" value="1"/>
</dbReference>
<evidence type="ECO:0000259" key="14">
    <source>
        <dbReference type="SMART" id="SM00382"/>
    </source>
</evidence>
<keyword evidence="6" id="KW-0479">Metal-binding</keyword>
<dbReference type="SMART" id="SM01074">
    <property type="entry name" value="Cdc6_C"/>
    <property type="match status" value="1"/>
</dbReference>
<dbReference type="FunFam" id="1.10.8.60:FF:000062">
    <property type="entry name" value="Origin recognition complex subunit 1"/>
    <property type="match status" value="1"/>
</dbReference>
<protein>
    <recommendedName>
        <fullName evidence="3">Origin recognition complex subunit 1</fullName>
    </recommendedName>
</protein>
<dbReference type="AlphaFoldDB" id="A7STK3"/>
<dbReference type="SUPFAM" id="SSF52540">
    <property type="entry name" value="P-loop containing nucleoside triphosphate hydrolases"/>
    <property type="match status" value="1"/>
</dbReference>
<name>A7STK3_NEMVE</name>
<evidence type="ECO:0000259" key="15">
    <source>
        <dbReference type="SMART" id="SM01074"/>
    </source>
</evidence>
<evidence type="ECO:0000256" key="4">
    <source>
        <dbReference type="ARBA" id="ARBA00022618"/>
    </source>
</evidence>
<keyword evidence="11" id="KW-0539">Nucleus</keyword>
<dbReference type="InterPro" id="IPR015163">
    <property type="entry name" value="Cdc6_C"/>
</dbReference>
<reference evidence="16 17" key="1">
    <citation type="journal article" date="2007" name="Science">
        <title>Sea anemone genome reveals ancestral eumetazoan gene repertoire and genomic organization.</title>
        <authorList>
            <person name="Putnam N.H."/>
            <person name="Srivastava M."/>
            <person name="Hellsten U."/>
            <person name="Dirks B."/>
            <person name="Chapman J."/>
            <person name="Salamov A."/>
            <person name="Terry A."/>
            <person name="Shapiro H."/>
            <person name="Lindquist E."/>
            <person name="Kapitonov V.V."/>
            <person name="Jurka J."/>
            <person name="Genikhovich G."/>
            <person name="Grigoriev I.V."/>
            <person name="Lucas S.M."/>
            <person name="Steele R.E."/>
            <person name="Finnerty J.R."/>
            <person name="Technau U."/>
            <person name="Martindale M.Q."/>
            <person name="Rokhsar D.S."/>
        </authorList>
    </citation>
    <scope>NUCLEOTIDE SEQUENCE [LARGE SCALE GENOMIC DNA]</scope>
    <source>
        <strain evidence="17">CH2 X CH6</strain>
    </source>
</reference>
<keyword evidence="4" id="KW-0132">Cell division</keyword>
<accession>A7STK3</accession>
<evidence type="ECO:0000256" key="6">
    <source>
        <dbReference type="ARBA" id="ARBA00022723"/>
    </source>
</evidence>
<dbReference type="GO" id="GO:0005664">
    <property type="term" value="C:nuclear origin of replication recognition complex"/>
    <property type="evidence" value="ECO:0000318"/>
    <property type="project" value="GO_Central"/>
</dbReference>
<dbReference type="HOGENOM" id="CLU_012774_5_1_1"/>
<feature type="compositionally biased region" description="Polar residues" evidence="13">
    <location>
        <begin position="25"/>
        <end position="40"/>
    </location>
</feature>
<organism evidence="16 17">
    <name type="scientific">Nematostella vectensis</name>
    <name type="common">Starlet sea anemone</name>
    <dbReference type="NCBI Taxonomy" id="45351"/>
    <lineage>
        <taxon>Eukaryota</taxon>
        <taxon>Metazoa</taxon>
        <taxon>Cnidaria</taxon>
        <taxon>Anthozoa</taxon>
        <taxon>Hexacorallia</taxon>
        <taxon>Actiniaria</taxon>
        <taxon>Edwardsiidae</taxon>
        <taxon>Nematostella</taxon>
    </lineage>
</organism>
<comment type="similarity">
    <text evidence="2">Belongs to the ORC1 family.</text>
</comment>
<evidence type="ECO:0000256" key="5">
    <source>
        <dbReference type="ARBA" id="ARBA00022705"/>
    </source>
</evidence>
<keyword evidence="8" id="KW-0067">ATP-binding</keyword>
<comment type="subcellular location">
    <subcellularLocation>
        <location evidence="1">Nucleus</location>
    </subcellularLocation>
</comment>
<dbReference type="Pfam" id="PF09079">
    <property type="entry name" value="WHD_Cdc6"/>
    <property type="match status" value="1"/>
</dbReference>
<dbReference type="GO" id="GO:0006270">
    <property type="term" value="P:DNA replication initiation"/>
    <property type="evidence" value="ECO:0000318"/>
    <property type="project" value="GO_Central"/>
</dbReference>
<dbReference type="CDD" id="cd08768">
    <property type="entry name" value="Cdc6_C"/>
    <property type="match status" value="1"/>
</dbReference>
<evidence type="ECO:0000256" key="2">
    <source>
        <dbReference type="ARBA" id="ARBA00008398"/>
    </source>
</evidence>
<evidence type="ECO:0000313" key="16">
    <source>
        <dbReference type="EMBL" id="EDO32960.1"/>
    </source>
</evidence>
<dbReference type="Gene3D" id="3.40.50.300">
    <property type="entry name" value="P-loop containing nucleotide triphosphate hydrolases"/>
    <property type="match status" value="1"/>
</dbReference>
<dbReference type="InParanoid" id="A7STK3"/>
<evidence type="ECO:0000313" key="17">
    <source>
        <dbReference type="Proteomes" id="UP000001593"/>
    </source>
</evidence>
<keyword evidence="12" id="KW-0131">Cell cycle</keyword>
<dbReference type="SMART" id="SM00382">
    <property type="entry name" value="AAA"/>
    <property type="match status" value="1"/>
</dbReference>
<dbReference type="Pfam" id="PF22606">
    <property type="entry name" value="Cdc6-ORC-like_ATPase_lid"/>
    <property type="match status" value="1"/>
</dbReference>
<dbReference type="InterPro" id="IPR054425">
    <property type="entry name" value="Cdc6_ORC1-like_ATPase_lid"/>
</dbReference>
<evidence type="ECO:0000256" key="3">
    <source>
        <dbReference type="ARBA" id="ARBA00019081"/>
    </source>
</evidence>
<dbReference type="GO" id="GO:0016887">
    <property type="term" value="F:ATP hydrolysis activity"/>
    <property type="evidence" value="ECO:0007669"/>
    <property type="project" value="InterPro"/>
</dbReference>
<dbReference type="STRING" id="45351.A7STK3"/>
<evidence type="ECO:0000256" key="9">
    <source>
        <dbReference type="ARBA" id="ARBA00022842"/>
    </source>
</evidence>
<dbReference type="EMBL" id="DS469797">
    <property type="protein sequence ID" value="EDO32960.1"/>
    <property type="molecule type" value="Genomic_DNA"/>
</dbReference>
<dbReference type="InterPro" id="IPR027417">
    <property type="entry name" value="P-loop_NTPase"/>
</dbReference>
<keyword evidence="5" id="KW-0235">DNA replication</keyword>
<dbReference type="GO" id="GO:0033314">
    <property type="term" value="P:mitotic DNA replication checkpoint signaling"/>
    <property type="evidence" value="ECO:0000318"/>
    <property type="project" value="GO_Central"/>
</dbReference>
<dbReference type="InterPro" id="IPR050311">
    <property type="entry name" value="ORC1/CDC6"/>
</dbReference>
<sequence length="426" mass="47496">KTPKVPTGERSSAKTPSRGGGRKSIPSTCTPSMPSRQQPCKTPRTPLQEARTRLHVSAVPPSLPCREDEFSDIFGFVEGKLTDSEGGCMYISGVPGTGKTATVHEVIRLLSESIEDDFRFVELNGMKMTEPNQIYSMLLKKLTGQKATPAHASELLDKMFSSNSSQRDCVVLMVDELDLLWTRKQGVMYNLFEWPSRRHSKLIVLAIANTMDLPERMMINRVQSRLGLTRITFQPYTHAQLQRIVLSRIQDLNVFDPDAMQLVARKVAAVSGDARRCLDICRRAVEIADLQTSKKATPKSKKPLSLVGMIHVDQALQEMFSSPKIKVMMNLSMFEGLLMKAVLAEFKRSGVEEAAFSEVYCQLGNLCRLEGLTPPSTTEASIITSRLGATRLLLVEPGRLDQQRRIRLNVNQDDVIYALRNATLGN</sequence>
<evidence type="ECO:0000256" key="11">
    <source>
        <dbReference type="ARBA" id="ARBA00023242"/>
    </source>
</evidence>
<keyword evidence="9" id="KW-0460">Magnesium</keyword>
<keyword evidence="7" id="KW-0547">Nucleotide-binding</keyword>
<feature type="domain" description="AAA+ ATPase" evidence="14">
    <location>
        <begin position="85"/>
        <end position="232"/>
    </location>
</feature>
<gene>
    <name evidence="16" type="ORF">NEMVEDRAFT_v1g131229</name>
</gene>
<dbReference type="InterPro" id="IPR003593">
    <property type="entry name" value="AAA+_ATPase"/>
</dbReference>
<keyword evidence="17" id="KW-1185">Reference proteome</keyword>
<dbReference type="GO" id="GO:0003688">
    <property type="term" value="F:DNA replication origin binding"/>
    <property type="evidence" value="ECO:0000318"/>
    <property type="project" value="GO_Central"/>
</dbReference>
<dbReference type="CDD" id="cd00009">
    <property type="entry name" value="AAA"/>
    <property type="match status" value="1"/>
</dbReference>
<dbReference type="Pfam" id="PF00004">
    <property type="entry name" value="AAA"/>
    <property type="match status" value="1"/>
</dbReference>
<dbReference type="OMA" id="QPIINGE"/>
<dbReference type="eggNOG" id="KOG1514">
    <property type="taxonomic scope" value="Eukaryota"/>
</dbReference>
<dbReference type="PANTHER" id="PTHR10763">
    <property type="entry name" value="CELL DIVISION CONTROL PROTEIN 6-RELATED"/>
    <property type="match status" value="1"/>
</dbReference>
<dbReference type="PhylomeDB" id="A7STK3"/>
<dbReference type="GO" id="GO:0046872">
    <property type="term" value="F:metal ion binding"/>
    <property type="evidence" value="ECO:0007669"/>
    <property type="project" value="UniProtKB-KW"/>
</dbReference>
<evidence type="ECO:0000256" key="12">
    <source>
        <dbReference type="ARBA" id="ARBA00023306"/>
    </source>
</evidence>
<evidence type="ECO:0000256" key="7">
    <source>
        <dbReference type="ARBA" id="ARBA00022741"/>
    </source>
</evidence>